<evidence type="ECO:0000313" key="3">
    <source>
        <dbReference type="EMBL" id="VUZ49700.1"/>
    </source>
</evidence>
<protein>
    <recommendedName>
        <fullName evidence="2">Daxx histone-binding domain-containing protein</fullName>
    </recommendedName>
</protein>
<reference evidence="3 4" key="1">
    <citation type="submission" date="2019-07" db="EMBL/GenBank/DDBJ databases">
        <authorList>
            <person name="Jastrzebski P J."/>
            <person name="Paukszto L."/>
            <person name="Jastrzebski P J."/>
        </authorList>
    </citation>
    <scope>NUCLEOTIDE SEQUENCE [LARGE SCALE GENOMIC DNA]</scope>
    <source>
        <strain evidence="3 4">WMS-il1</strain>
    </source>
</reference>
<feature type="region of interest" description="Disordered" evidence="1">
    <location>
        <begin position="378"/>
        <end position="402"/>
    </location>
</feature>
<feature type="region of interest" description="Disordered" evidence="1">
    <location>
        <begin position="428"/>
        <end position="476"/>
    </location>
</feature>
<dbReference type="GO" id="GO:0003713">
    <property type="term" value="F:transcription coactivator activity"/>
    <property type="evidence" value="ECO:0007669"/>
    <property type="project" value="TreeGrafter"/>
</dbReference>
<organism evidence="3 4">
    <name type="scientific">Hymenolepis diminuta</name>
    <name type="common">Rat tapeworm</name>
    <dbReference type="NCBI Taxonomy" id="6216"/>
    <lineage>
        <taxon>Eukaryota</taxon>
        <taxon>Metazoa</taxon>
        <taxon>Spiralia</taxon>
        <taxon>Lophotrochozoa</taxon>
        <taxon>Platyhelminthes</taxon>
        <taxon>Cestoda</taxon>
        <taxon>Eucestoda</taxon>
        <taxon>Cyclophyllidea</taxon>
        <taxon>Hymenolepididae</taxon>
        <taxon>Hymenolepis</taxon>
    </lineage>
</organism>
<gene>
    <name evidence="3" type="ORF">WMSIL1_LOCUS8922</name>
</gene>
<dbReference type="PANTHER" id="PTHR12766">
    <property type="entry name" value="DEATH DOMAIN-ASSOCIATED PROTEIN 6 DAXX"/>
    <property type="match status" value="1"/>
</dbReference>
<feature type="domain" description="Daxx histone-binding" evidence="2">
    <location>
        <begin position="297"/>
        <end position="371"/>
    </location>
</feature>
<dbReference type="Pfam" id="PF20920">
    <property type="entry name" value="DAXX_hist_bd"/>
    <property type="match status" value="1"/>
</dbReference>
<feature type="compositionally biased region" description="Low complexity" evidence="1">
    <location>
        <begin position="441"/>
        <end position="454"/>
    </location>
</feature>
<dbReference type="GO" id="GO:0042393">
    <property type="term" value="F:histone binding"/>
    <property type="evidence" value="ECO:0007669"/>
    <property type="project" value="InterPro"/>
</dbReference>
<feature type="region of interest" description="Disordered" evidence="1">
    <location>
        <begin position="484"/>
        <end position="503"/>
    </location>
</feature>
<name>A0A564YRB4_HYMDI</name>
<dbReference type="GO" id="GO:0003714">
    <property type="term" value="F:transcription corepressor activity"/>
    <property type="evidence" value="ECO:0007669"/>
    <property type="project" value="TreeGrafter"/>
</dbReference>
<accession>A0A564YRB4</accession>
<dbReference type="Proteomes" id="UP000321570">
    <property type="component" value="Unassembled WGS sequence"/>
</dbReference>
<feature type="compositionally biased region" description="Acidic residues" evidence="1">
    <location>
        <begin position="456"/>
        <end position="475"/>
    </location>
</feature>
<dbReference type="GO" id="GO:0050681">
    <property type="term" value="F:nuclear androgen receptor binding"/>
    <property type="evidence" value="ECO:0007669"/>
    <property type="project" value="TreeGrafter"/>
</dbReference>
<feature type="region of interest" description="Disordered" evidence="1">
    <location>
        <begin position="116"/>
        <end position="166"/>
    </location>
</feature>
<evidence type="ECO:0000256" key="1">
    <source>
        <dbReference type="SAM" id="MobiDB-lite"/>
    </source>
</evidence>
<keyword evidence="4" id="KW-1185">Reference proteome</keyword>
<sequence length="540" mass="62113">MDPMWRKFIEELDGLLLGDNQVTAKLTRKFYATSYTFQNDSGTAQLLQDFIKRIRSSPLDAYPILLELKLIFNNNLRDSSECLPNSRSHRYNFRQTFSTENLSSVSHDEYPKHRRVNFITLSDSPRSKDSDQEEEEKEAEVVSRSRKRPHPDSSSDRVTRPTKKRNLVSKVQETNANNFYKLRNLERTMLHISHEIQQLEAAELDFNDEDNSGYLRLDALKRQELKLWREYCRLKGSNPQVARFDRQLFRYNGSRFPEINRAVENLVRSSHNMPDYPDVRKLVENVYSTLSCSTVSRAIDKEAQKIFVDVCQKLKNLRELEFQRDIYHPPGVDRTNADDDPALHSPGLRKRLKANERLAVSTFKSVITKYSRLQDELEENQEVDLGERASEDYQPSSITRPTFDECEAEEPLPISTEDAQISCPIFEERESSGEVPPPPNTSSSSNSSPETIVITDGEEDTISSNINDDDDDEPEIVGVEYRKPPTRNQLSQSAAAFSSQNPLQHTTINHRRFALPLGNGSTMLFSMAEQRVVQVIPRSL</sequence>
<dbReference type="AlphaFoldDB" id="A0A564YRB4"/>
<feature type="compositionally biased region" description="Low complexity" evidence="1">
    <location>
        <begin position="489"/>
        <end position="500"/>
    </location>
</feature>
<evidence type="ECO:0000259" key="2">
    <source>
        <dbReference type="Pfam" id="PF20920"/>
    </source>
</evidence>
<dbReference type="PANTHER" id="PTHR12766:SF7">
    <property type="entry name" value="DEATH DOMAIN-ASSOCIATED PROTEIN 6"/>
    <property type="match status" value="1"/>
</dbReference>
<feature type="compositionally biased region" description="Basic and acidic residues" evidence="1">
    <location>
        <begin position="150"/>
        <end position="159"/>
    </location>
</feature>
<proteinExistence type="predicted"/>
<dbReference type="EMBL" id="CABIJS010000333">
    <property type="protein sequence ID" value="VUZ49700.1"/>
    <property type="molecule type" value="Genomic_DNA"/>
</dbReference>
<dbReference type="InterPro" id="IPR046426">
    <property type="entry name" value="DAXX_histone-bd_sf"/>
</dbReference>
<dbReference type="GO" id="GO:0016605">
    <property type="term" value="C:PML body"/>
    <property type="evidence" value="ECO:0007669"/>
    <property type="project" value="TreeGrafter"/>
</dbReference>
<dbReference type="InterPro" id="IPR046378">
    <property type="entry name" value="DAXX_histone-bd"/>
</dbReference>
<evidence type="ECO:0000313" key="4">
    <source>
        <dbReference type="Proteomes" id="UP000321570"/>
    </source>
</evidence>
<dbReference type="Gene3D" id="1.20.58.2170">
    <property type="match status" value="1"/>
</dbReference>